<keyword evidence="3" id="KW-1185">Reference proteome</keyword>
<proteinExistence type="predicted"/>
<name>A0A514Z6K2_9LACT</name>
<feature type="domain" description="IrrE N-terminal-like" evidence="1">
    <location>
        <begin position="96"/>
        <end position="198"/>
    </location>
</feature>
<dbReference type="KEGG" id="lack:FLP15_02045"/>
<organism evidence="2 3">
    <name type="scientific">Lactococcus protaetiae</name>
    <dbReference type="NCBI Taxonomy" id="2592653"/>
    <lineage>
        <taxon>Bacteria</taxon>
        <taxon>Bacillati</taxon>
        <taxon>Bacillota</taxon>
        <taxon>Bacilli</taxon>
        <taxon>Lactobacillales</taxon>
        <taxon>Streptococcaceae</taxon>
        <taxon>Lactococcus</taxon>
    </lineage>
</organism>
<sequence>MKKYEYRIVNTNTYSRCLNMANELIEQISIQLKISKSKILPSDIIIFFENQHNIKFNFFEADNSNNQVVYKDLIPNAEFKLVDNSLINRISGATFPNKGRILILINQTMPLPRIIFTILHELCHLHFHNLEQNKRIFASKFSGIYPDELMPFEDEANIIASILFCPTEKLETLLTRNYSFNRICALINISKTALRNRILNYLYHIIRLDYKEASNLVENFKNDNYKATNKIKNLINKKNIKRTTIKFYPVKTSRGVIEDYQTCLKFLQNLSINELLFEQEYAHFSKNRVLEQLIMNEYLRKQQSNI</sequence>
<dbReference type="InterPro" id="IPR010359">
    <property type="entry name" value="IrrE_HExxH"/>
</dbReference>
<gene>
    <name evidence="2" type="ORF">FLP15_02045</name>
</gene>
<evidence type="ECO:0000259" key="1">
    <source>
        <dbReference type="Pfam" id="PF06114"/>
    </source>
</evidence>
<dbReference type="EMBL" id="CP041356">
    <property type="protein sequence ID" value="QDK70183.1"/>
    <property type="molecule type" value="Genomic_DNA"/>
</dbReference>
<accession>A0A514Z6K2</accession>
<protein>
    <submittedName>
        <fullName evidence="2">ImmA/IrrE family metallo-endopeptidase</fullName>
    </submittedName>
</protein>
<dbReference type="Proteomes" id="UP000315128">
    <property type="component" value="Chromosome"/>
</dbReference>
<dbReference type="AlphaFoldDB" id="A0A514Z6K2"/>
<dbReference type="Gene3D" id="1.10.10.2910">
    <property type="match status" value="1"/>
</dbReference>
<evidence type="ECO:0000313" key="2">
    <source>
        <dbReference type="EMBL" id="QDK70183.1"/>
    </source>
</evidence>
<evidence type="ECO:0000313" key="3">
    <source>
        <dbReference type="Proteomes" id="UP000315128"/>
    </source>
</evidence>
<reference evidence="2 3" key="1">
    <citation type="submission" date="2019-07" db="EMBL/GenBank/DDBJ databases">
        <title>Genome sequencing of KACC 19320.</title>
        <authorList>
            <person name="Heo J."/>
            <person name="Kim S.-J."/>
            <person name="Kim J.-S."/>
            <person name="Hong S.-B."/>
            <person name="Kwon S.-W."/>
        </authorList>
    </citation>
    <scope>NUCLEOTIDE SEQUENCE [LARGE SCALE GENOMIC DNA]</scope>
    <source>
        <strain evidence="2 3">KACC 19320</strain>
    </source>
</reference>
<dbReference type="Pfam" id="PF06114">
    <property type="entry name" value="Peptidase_M78"/>
    <property type="match status" value="1"/>
</dbReference>
<dbReference type="OrthoDB" id="9796786at2"/>